<accession>A0A4R2IT69</accession>
<name>A0A4R2IT69_9PSEU</name>
<dbReference type="RefSeq" id="WP_132125612.1">
    <property type="nucleotide sequence ID" value="NZ_SLWS01000017.1"/>
</dbReference>
<dbReference type="AlphaFoldDB" id="A0A4R2IT69"/>
<evidence type="ECO:0000313" key="2">
    <source>
        <dbReference type="Proteomes" id="UP000295680"/>
    </source>
</evidence>
<dbReference type="Proteomes" id="UP000295680">
    <property type="component" value="Unassembled WGS sequence"/>
</dbReference>
<dbReference type="EMBL" id="SLWS01000017">
    <property type="protein sequence ID" value="TCO47308.1"/>
    <property type="molecule type" value="Genomic_DNA"/>
</dbReference>
<organism evidence="1 2">
    <name type="scientific">Actinocrispum wychmicini</name>
    <dbReference type="NCBI Taxonomy" id="1213861"/>
    <lineage>
        <taxon>Bacteria</taxon>
        <taxon>Bacillati</taxon>
        <taxon>Actinomycetota</taxon>
        <taxon>Actinomycetes</taxon>
        <taxon>Pseudonocardiales</taxon>
        <taxon>Pseudonocardiaceae</taxon>
        <taxon>Actinocrispum</taxon>
    </lineage>
</organism>
<sequence>MRLSRKVTTPHGRGRKEWTEPPFWQLDLFRQSWQTGSTSDRERIENDFSGYVQAAYKTNGVVFACVLARQLVFAEARFAWREFTDNGRPGDLVTSPELALLAKPWPSGTTGELLARMESDVSLAGNFYATTVDAAGNVGRAATGPGRRVVRMSPDRVTIVIGSASGDPDALDAHVVGFDYQPRQGDPVALLADEVCHYSPIPDPAARWRGMSWLSPVLEEIGSDKAATIHKRRFFDNGAVPSMVVTFDKDVQPERFERFRAAMDARHRGAHNAYRTLFLGGGADVKTVGTNLLQVDLTGVQGHGETRIAAAAGVPPVIVGLSEGLAAATYSNYAQARRRFADGTIRPLWRMAAGSLQNLLTPPTVGASLWYDDRDIPFLREDRRDVAEIQFRQASTIRQLVDAGFEAAAVTTAVAAEDFTLLRHTGLFSVQLQRPNTTPPPTDVPTPV</sequence>
<gene>
    <name evidence="1" type="ORF">EV192_11748</name>
</gene>
<dbReference type="Pfam" id="PF04860">
    <property type="entry name" value="Phage_portal"/>
    <property type="match status" value="1"/>
</dbReference>
<dbReference type="OrthoDB" id="3321096at2"/>
<dbReference type="InterPro" id="IPR006944">
    <property type="entry name" value="Phage/GTA_portal"/>
</dbReference>
<protein>
    <submittedName>
        <fullName evidence="1">HK97 family phage portal protein</fullName>
    </submittedName>
</protein>
<comment type="caution">
    <text evidence="1">The sequence shown here is derived from an EMBL/GenBank/DDBJ whole genome shotgun (WGS) entry which is preliminary data.</text>
</comment>
<reference evidence="1 2" key="1">
    <citation type="submission" date="2019-03" db="EMBL/GenBank/DDBJ databases">
        <title>Genomic Encyclopedia of Type Strains, Phase IV (KMG-IV): sequencing the most valuable type-strain genomes for metagenomic binning, comparative biology and taxonomic classification.</title>
        <authorList>
            <person name="Goeker M."/>
        </authorList>
    </citation>
    <scope>NUCLEOTIDE SEQUENCE [LARGE SCALE GENOMIC DNA]</scope>
    <source>
        <strain evidence="1 2">DSM 45934</strain>
    </source>
</reference>
<evidence type="ECO:0000313" key="1">
    <source>
        <dbReference type="EMBL" id="TCO47308.1"/>
    </source>
</evidence>
<proteinExistence type="predicted"/>
<keyword evidence="2" id="KW-1185">Reference proteome</keyword>